<feature type="domain" description="Alcohol dehydrogenase-like C-terminal" evidence="7">
    <location>
        <begin position="191"/>
        <end position="293"/>
    </location>
</feature>
<sequence length="300" mass="31342">MAPETMKAALCKEEGDNLSIGGAIIVEDVDVPKPGSREVLIKLAAASLCSTDLSVMDGMFGPKCLPVILGHEAVGVVAELGPESESYGLKVGQLVGAPPYTGMCLECHNCKKFGPDHCSAKKVKGINAPGYFSEYSLIDAASAVIVADDATRVDDVGRISPIFCAGVTVWDALERAQIEPGQSLAILGLGGLGQLCARYATALGAKVFALDIQDAQLNEVRNTVHEVINMKDLSPAEVDAKMKQVNNERGAEVAIVTAGSSMAYQMALSILEPLGRIVVVGLPKEPLSISAGQMSANCTK</sequence>
<reference evidence="9 10" key="1">
    <citation type="journal article" date="2016" name="Sci. Rep.">
        <title>Penicillium arizonense, a new, genome sequenced fungal species, reveals a high chemical diversity in secreted metabolites.</title>
        <authorList>
            <person name="Grijseels S."/>
            <person name="Nielsen J.C."/>
            <person name="Randelovic M."/>
            <person name="Nielsen J."/>
            <person name="Nielsen K.F."/>
            <person name="Workman M."/>
            <person name="Frisvad J.C."/>
        </authorList>
    </citation>
    <scope>NUCLEOTIDE SEQUENCE [LARGE SCALE GENOMIC DNA]</scope>
    <source>
        <strain evidence="9 10">CBS 141311</strain>
    </source>
</reference>
<organism evidence="9 10">
    <name type="scientific">Penicillium arizonense</name>
    <dbReference type="NCBI Taxonomy" id="1835702"/>
    <lineage>
        <taxon>Eukaryota</taxon>
        <taxon>Fungi</taxon>
        <taxon>Dikarya</taxon>
        <taxon>Ascomycota</taxon>
        <taxon>Pezizomycotina</taxon>
        <taxon>Eurotiomycetes</taxon>
        <taxon>Eurotiomycetidae</taxon>
        <taxon>Eurotiales</taxon>
        <taxon>Aspergillaceae</taxon>
        <taxon>Penicillium</taxon>
    </lineage>
</organism>
<dbReference type="EMBL" id="LXJU01000005">
    <property type="protein sequence ID" value="OGE55062.1"/>
    <property type="molecule type" value="Genomic_DNA"/>
</dbReference>
<dbReference type="GO" id="GO:0016491">
    <property type="term" value="F:oxidoreductase activity"/>
    <property type="evidence" value="ECO:0007669"/>
    <property type="project" value="UniProtKB-KW"/>
</dbReference>
<dbReference type="PANTHER" id="PTHR42940">
    <property type="entry name" value="ALCOHOL DEHYDROGENASE 1-RELATED"/>
    <property type="match status" value="1"/>
</dbReference>
<comment type="cofactor">
    <cofactor evidence="1 6">
        <name>Zn(2+)</name>
        <dbReference type="ChEBI" id="CHEBI:29105"/>
    </cofactor>
</comment>
<dbReference type="AlphaFoldDB" id="A0A1F5LPB6"/>
<dbReference type="GO" id="GO:0008270">
    <property type="term" value="F:zinc ion binding"/>
    <property type="evidence" value="ECO:0007669"/>
    <property type="project" value="InterPro"/>
</dbReference>
<dbReference type="PANTHER" id="PTHR42940:SF8">
    <property type="entry name" value="VACUOLAR PROTEIN SORTING-ASSOCIATED PROTEIN 11"/>
    <property type="match status" value="1"/>
</dbReference>
<evidence type="ECO:0000256" key="4">
    <source>
        <dbReference type="ARBA" id="ARBA00022833"/>
    </source>
</evidence>
<evidence type="ECO:0000256" key="6">
    <source>
        <dbReference type="RuleBase" id="RU361277"/>
    </source>
</evidence>
<dbReference type="Gene3D" id="3.90.180.10">
    <property type="entry name" value="Medium-chain alcohol dehydrogenases, catalytic domain"/>
    <property type="match status" value="1"/>
</dbReference>
<protein>
    <recommendedName>
        <fullName evidence="11">Enoyl reductase (ER) domain-containing protein</fullName>
    </recommendedName>
</protein>
<dbReference type="Pfam" id="PF08240">
    <property type="entry name" value="ADH_N"/>
    <property type="match status" value="1"/>
</dbReference>
<gene>
    <name evidence="9" type="ORF">PENARI_c005G00862</name>
</gene>
<dbReference type="OrthoDB" id="1560166at2759"/>
<evidence type="ECO:0000313" key="9">
    <source>
        <dbReference type="EMBL" id="OGE55062.1"/>
    </source>
</evidence>
<evidence type="ECO:0000256" key="5">
    <source>
        <dbReference type="ARBA" id="ARBA00023002"/>
    </source>
</evidence>
<accession>A0A1F5LPB6</accession>
<dbReference type="SUPFAM" id="SSF51735">
    <property type="entry name" value="NAD(P)-binding Rossmann-fold domains"/>
    <property type="match status" value="1"/>
</dbReference>
<comment type="caution">
    <text evidence="9">The sequence shown here is derived from an EMBL/GenBank/DDBJ whole genome shotgun (WGS) entry which is preliminary data.</text>
</comment>
<dbReference type="Gene3D" id="3.40.50.720">
    <property type="entry name" value="NAD(P)-binding Rossmann-like Domain"/>
    <property type="match status" value="1"/>
</dbReference>
<dbReference type="InterPro" id="IPR036291">
    <property type="entry name" value="NAD(P)-bd_dom_sf"/>
</dbReference>
<evidence type="ECO:0000256" key="3">
    <source>
        <dbReference type="ARBA" id="ARBA00022723"/>
    </source>
</evidence>
<evidence type="ECO:0000256" key="2">
    <source>
        <dbReference type="ARBA" id="ARBA00008072"/>
    </source>
</evidence>
<comment type="similarity">
    <text evidence="2 6">Belongs to the zinc-containing alcohol dehydrogenase family.</text>
</comment>
<evidence type="ECO:0008006" key="11">
    <source>
        <dbReference type="Google" id="ProtNLM"/>
    </source>
</evidence>
<keyword evidence="3 6" id="KW-0479">Metal-binding</keyword>
<name>A0A1F5LPB6_PENAI</name>
<dbReference type="STRING" id="1835702.A0A1F5LPB6"/>
<dbReference type="Pfam" id="PF00107">
    <property type="entry name" value="ADH_zinc_N"/>
    <property type="match status" value="1"/>
</dbReference>
<proteinExistence type="inferred from homology"/>
<dbReference type="RefSeq" id="XP_022490492.1">
    <property type="nucleotide sequence ID" value="XM_022629558.1"/>
</dbReference>
<keyword evidence="4 6" id="KW-0862">Zinc</keyword>
<dbReference type="InterPro" id="IPR011032">
    <property type="entry name" value="GroES-like_sf"/>
</dbReference>
<evidence type="ECO:0000259" key="7">
    <source>
        <dbReference type="Pfam" id="PF00107"/>
    </source>
</evidence>
<dbReference type="GeneID" id="34574292"/>
<feature type="domain" description="Alcohol dehydrogenase-like N-terminal" evidence="8">
    <location>
        <begin position="36"/>
        <end position="144"/>
    </location>
</feature>
<dbReference type="Proteomes" id="UP000177622">
    <property type="component" value="Unassembled WGS sequence"/>
</dbReference>
<keyword evidence="5" id="KW-0560">Oxidoreductase</keyword>
<dbReference type="PROSITE" id="PS00059">
    <property type="entry name" value="ADH_ZINC"/>
    <property type="match status" value="1"/>
</dbReference>
<dbReference type="InterPro" id="IPR013154">
    <property type="entry name" value="ADH-like_N"/>
</dbReference>
<keyword evidence="10" id="KW-1185">Reference proteome</keyword>
<dbReference type="SUPFAM" id="SSF50129">
    <property type="entry name" value="GroES-like"/>
    <property type="match status" value="1"/>
</dbReference>
<dbReference type="InterPro" id="IPR002328">
    <property type="entry name" value="ADH_Zn_CS"/>
</dbReference>
<evidence type="ECO:0000256" key="1">
    <source>
        <dbReference type="ARBA" id="ARBA00001947"/>
    </source>
</evidence>
<evidence type="ECO:0000313" key="10">
    <source>
        <dbReference type="Proteomes" id="UP000177622"/>
    </source>
</evidence>
<dbReference type="InterPro" id="IPR013149">
    <property type="entry name" value="ADH-like_C"/>
</dbReference>
<evidence type="ECO:0000259" key="8">
    <source>
        <dbReference type="Pfam" id="PF08240"/>
    </source>
</evidence>